<dbReference type="Proteomes" id="UP000683511">
    <property type="component" value="Chromosome"/>
</dbReference>
<dbReference type="AlphaFoldDB" id="A0A975TB31"/>
<dbReference type="Pfam" id="PF14246">
    <property type="entry name" value="TetR_C_7"/>
    <property type="match status" value="1"/>
</dbReference>
<dbReference type="InterPro" id="IPR039536">
    <property type="entry name" value="TetR_C_Proteobacteria"/>
</dbReference>
<evidence type="ECO:0000256" key="4">
    <source>
        <dbReference type="PROSITE-ProRule" id="PRU00335"/>
    </source>
</evidence>
<dbReference type="PANTHER" id="PTHR30055">
    <property type="entry name" value="HTH-TYPE TRANSCRIPTIONAL REGULATOR RUTR"/>
    <property type="match status" value="1"/>
</dbReference>
<dbReference type="Pfam" id="PF00440">
    <property type="entry name" value="TetR_N"/>
    <property type="match status" value="1"/>
</dbReference>
<dbReference type="PRINTS" id="PR00455">
    <property type="entry name" value="HTHTETR"/>
</dbReference>
<gene>
    <name evidence="7" type="ORF">B6N60_03475</name>
</gene>
<keyword evidence="1" id="KW-0805">Transcription regulation</keyword>
<evidence type="ECO:0000256" key="2">
    <source>
        <dbReference type="ARBA" id="ARBA00023125"/>
    </source>
</evidence>
<feature type="domain" description="HTH tetR-type" evidence="6">
    <location>
        <begin position="27"/>
        <end position="87"/>
    </location>
</feature>
<dbReference type="InterPro" id="IPR009057">
    <property type="entry name" value="Homeodomain-like_sf"/>
</dbReference>
<evidence type="ECO:0000313" key="8">
    <source>
        <dbReference type="Proteomes" id="UP000683511"/>
    </source>
</evidence>
<reference evidence="7" key="1">
    <citation type="submission" date="2017-04" db="EMBL/GenBank/DDBJ databases">
        <title>Genome deletions in a multicellular cyanobacterial endosymbiont for morphological adaptation in marine diatoms.</title>
        <authorList>
            <person name="Wang Y."/>
            <person name="Gao H."/>
            <person name="Li R."/>
            <person name="Xu X."/>
        </authorList>
    </citation>
    <scope>NUCLEOTIDE SEQUENCE</scope>
    <source>
        <strain evidence="7">FACHB 800</strain>
    </source>
</reference>
<evidence type="ECO:0000256" key="1">
    <source>
        <dbReference type="ARBA" id="ARBA00023015"/>
    </source>
</evidence>
<dbReference type="SUPFAM" id="SSF46689">
    <property type="entry name" value="Homeodomain-like"/>
    <property type="match status" value="1"/>
</dbReference>
<protein>
    <submittedName>
        <fullName evidence="7">Transcriptional regulator</fullName>
    </submittedName>
</protein>
<dbReference type="GO" id="GO:0000976">
    <property type="term" value="F:transcription cis-regulatory region binding"/>
    <property type="evidence" value="ECO:0007669"/>
    <property type="project" value="TreeGrafter"/>
</dbReference>
<evidence type="ECO:0000313" key="7">
    <source>
        <dbReference type="EMBL" id="QXE24767.1"/>
    </source>
</evidence>
<organism evidence="7 8">
    <name type="scientific">Richelia sinica FACHB-800</name>
    <dbReference type="NCBI Taxonomy" id="1357546"/>
    <lineage>
        <taxon>Bacteria</taxon>
        <taxon>Bacillati</taxon>
        <taxon>Cyanobacteriota</taxon>
        <taxon>Cyanophyceae</taxon>
        <taxon>Nostocales</taxon>
        <taxon>Nostocaceae</taxon>
        <taxon>Richelia</taxon>
    </lineage>
</organism>
<dbReference type="EMBL" id="CP021056">
    <property type="protein sequence ID" value="QXE24767.1"/>
    <property type="molecule type" value="Genomic_DNA"/>
</dbReference>
<keyword evidence="3" id="KW-0804">Transcription</keyword>
<dbReference type="InterPro" id="IPR023772">
    <property type="entry name" value="DNA-bd_HTH_TetR-type_CS"/>
</dbReference>
<evidence type="ECO:0000256" key="5">
    <source>
        <dbReference type="SAM" id="MobiDB-lite"/>
    </source>
</evidence>
<dbReference type="GO" id="GO:0003700">
    <property type="term" value="F:DNA-binding transcription factor activity"/>
    <property type="evidence" value="ECO:0007669"/>
    <property type="project" value="TreeGrafter"/>
</dbReference>
<dbReference type="PANTHER" id="PTHR30055:SF234">
    <property type="entry name" value="HTH-TYPE TRANSCRIPTIONAL REGULATOR BETI"/>
    <property type="match status" value="1"/>
</dbReference>
<dbReference type="FunFam" id="1.10.10.60:FF:000141">
    <property type="entry name" value="TetR family transcriptional regulator"/>
    <property type="match status" value="1"/>
</dbReference>
<feature type="region of interest" description="Disordered" evidence="5">
    <location>
        <begin position="230"/>
        <end position="251"/>
    </location>
</feature>
<dbReference type="InterPro" id="IPR050109">
    <property type="entry name" value="HTH-type_TetR-like_transc_reg"/>
</dbReference>
<dbReference type="PROSITE" id="PS01081">
    <property type="entry name" value="HTH_TETR_1"/>
    <property type="match status" value="1"/>
</dbReference>
<dbReference type="Gene3D" id="1.10.357.10">
    <property type="entry name" value="Tetracycline Repressor, domain 2"/>
    <property type="match status" value="1"/>
</dbReference>
<dbReference type="InterPro" id="IPR001647">
    <property type="entry name" value="HTH_TetR"/>
</dbReference>
<dbReference type="KEGG" id="rsin:B6N60_03475"/>
<keyword evidence="2 4" id="KW-0238">DNA-binding</keyword>
<dbReference type="GO" id="GO:0045892">
    <property type="term" value="P:negative regulation of DNA-templated transcription"/>
    <property type="evidence" value="ECO:0007669"/>
    <property type="project" value="UniProtKB-ARBA"/>
</dbReference>
<sequence length="302" mass="34405">MNRYKLLDMRRKMRTTEDEHSERVLSADKVEAILAGAMQEFLAHGFAAATMDRVTAAAGVSKTTVYSYFQDKEDLFTKLIEQLTEDGYEEVFNPHDPQFLQGEPQVVLRRIATNILNETTCENIFLNLVRVIIGESGRFPSLARIFIEKTDKRILELMTGYFAAHPELQLPDPEVAARMFLGTLVHYTILQYMLHGADIVPMEGDRLIDNLVHVLTKNQTTNAVSVNQFSGTRQKSSRRKRNAAGKFEKDYGNEPKQLRSIRLTDTAWEKLAEIAAKHNLTRSEMIEIFARNDAFVSEESNS</sequence>
<evidence type="ECO:0000259" key="6">
    <source>
        <dbReference type="PROSITE" id="PS50977"/>
    </source>
</evidence>
<dbReference type="PROSITE" id="PS50977">
    <property type="entry name" value="HTH_TETR_2"/>
    <property type="match status" value="1"/>
</dbReference>
<proteinExistence type="predicted"/>
<evidence type="ECO:0000256" key="3">
    <source>
        <dbReference type="ARBA" id="ARBA00023163"/>
    </source>
</evidence>
<feature type="DNA-binding region" description="H-T-H motif" evidence="4">
    <location>
        <begin position="50"/>
        <end position="69"/>
    </location>
</feature>
<accession>A0A975TB31</accession>
<name>A0A975TB31_9NOST</name>
<keyword evidence="8" id="KW-1185">Reference proteome</keyword>